<feature type="binding site" evidence="3 5">
    <location>
        <position position="18"/>
    </location>
    <ligand>
        <name>substrate</name>
    </ligand>
</feature>
<feature type="binding site" evidence="3 5">
    <location>
        <position position="45"/>
    </location>
    <ligand>
        <name>substrate</name>
    </ligand>
</feature>
<keyword evidence="2 3" id="KW-0413">Isomerase</keyword>
<comment type="catalytic activity">
    <reaction evidence="3 4">
        <text>5-carboxyamino-1-(5-phospho-D-ribosyl)imidazole + H(+) = 5-amino-1-(5-phospho-D-ribosyl)imidazole-4-carboxylate</text>
        <dbReference type="Rhea" id="RHEA:13193"/>
        <dbReference type="ChEBI" id="CHEBI:15378"/>
        <dbReference type="ChEBI" id="CHEBI:58730"/>
        <dbReference type="ChEBI" id="CHEBI:77657"/>
        <dbReference type="EC" id="5.4.99.18"/>
    </reaction>
</comment>
<dbReference type="SMART" id="SM01001">
    <property type="entry name" value="AIRC"/>
    <property type="match status" value="1"/>
</dbReference>
<dbReference type="SUPFAM" id="SSF52255">
    <property type="entry name" value="N5-CAIR mutase (phosphoribosylaminoimidazole carboxylase, PurE)"/>
    <property type="match status" value="1"/>
</dbReference>
<dbReference type="HAMAP" id="MF_01929">
    <property type="entry name" value="PurE_classI"/>
    <property type="match status" value="1"/>
</dbReference>
<dbReference type="InterPro" id="IPR024694">
    <property type="entry name" value="PurE_prokaryotes"/>
</dbReference>
<dbReference type="AlphaFoldDB" id="B8I494"/>
<dbReference type="PANTHER" id="PTHR23046:SF2">
    <property type="entry name" value="PHOSPHORIBOSYLAMINOIMIDAZOLE CARBOXYLASE"/>
    <property type="match status" value="1"/>
</dbReference>
<dbReference type="EMBL" id="CP001348">
    <property type="protein sequence ID" value="ACL76527.1"/>
    <property type="molecule type" value="Genomic_DNA"/>
</dbReference>
<keyword evidence="8" id="KW-1185">Reference proteome</keyword>
<dbReference type="GO" id="GO:0006189">
    <property type="term" value="P:'de novo' IMP biosynthetic process"/>
    <property type="evidence" value="ECO:0007669"/>
    <property type="project" value="UniProtKB-UniRule"/>
</dbReference>
<dbReference type="STRING" id="394503.Ccel_2185"/>
<dbReference type="RefSeq" id="WP_015925622.1">
    <property type="nucleotide sequence ID" value="NC_011898.1"/>
</dbReference>
<dbReference type="Pfam" id="PF00731">
    <property type="entry name" value="AIRC"/>
    <property type="match status" value="1"/>
</dbReference>
<dbReference type="UniPathway" id="UPA00074">
    <property type="reaction ID" value="UER00943"/>
</dbReference>
<reference evidence="7 8" key="1">
    <citation type="submission" date="2009-01" db="EMBL/GenBank/DDBJ databases">
        <title>Complete sequence of Clostridium cellulolyticum H10.</title>
        <authorList>
            <consortium name="US DOE Joint Genome Institute"/>
            <person name="Lucas S."/>
            <person name="Copeland A."/>
            <person name="Lapidus A."/>
            <person name="Glavina del Rio T."/>
            <person name="Dalin E."/>
            <person name="Tice H."/>
            <person name="Bruce D."/>
            <person name="Goodwin L."/>
            <person name="Pitluck S."/>
            <person name="Chertkov O."/>
            <person name="Saunders E."/>
            <person name="Brettin T."/>
            <person name="Detter J.C."/>
            <person name="Han C."/>
            <person name="Larimer F."/>
            <person name="Land M."/>
            <person name="Hauser L."/>
            <person name="Kyrpides N."/>
            <person name="Ivanova N."/>
            <person name="Zhou J."/>
            <person name="Richardson P."/>
        </authorList>
    </citation>
    <scope>NUCLEOTIDE SEQUENCE [LARGE SCALE GENOMIC DNA]</scope>
    <source>
        <strain evidence="8">ATCC 35319 / DSM 5812 / JCM 6584 / H10</strain>
    </source>
</reference>
<dbReference type="Proteomes" id="UP000001349">
    <property type="component" value="Chromosome"/>
</dbReference>
<feature type="binding site" evidence="3 5">
    <location>
        <position position="15"/>
    </location>
    <ligand>
        <name>substrate</name>
    </ligand>
</feature>
<dbReference type="KEGG" id="cce:Ccel_2185"/>
<dbReference type="NCBIfam" id="TIGR01162">
    <property type="entry name" value="purE"/>
    <property type="match status" value="1"/>
</dbReference>
<evidence type="ECO:0000256" key="3">
    <source>
        <dbReference type="HAMAP-Rule" id="MF_01929"/>
    </source>
</evidence>
<dbReference type="Gene3D" id="3.40.50.1970">
    <property type="match status" value="1"/>
</dbReference>
<protein>
    <recommendedName>
        <fullName evidence="3 4">N5-carboxyaminoimidazole ribonucleotide mutase</fullName>
        <shortName evidence="3 4">N5-CAIR mutase</shortName>
        <ecNumber evidence="3 4">5.4.99.18</ecNumber>
    </recommendedName>
    <alternativeName>
        <fullName evidence="3">5-(carboxyamino)imidazole ribonucleotide mutase</fullName>
    </alternativeName>
</protein>
<dbReference type="EC" id="5.4.99.18" evidence="3 4"/>
<evidence type="ECO:0000256" key="1">
    <source>
        <dbReference type="ARBA" id="ARBA00022755"/>
    </source>
</evidence>
<evidence type="ECO:0000256" key="5">
    <source>
        <dbReference type="PIRSR" id="PIRSR001338-1"/>
    </source>
</evidence>
<evidence type="ECO:0000313" key="8">
    <source>
        <dbReference type="Proteomes" id="UP000001349"/>
    </source>
</evidence>
<comment type="pathway">
    <text evidence="3 4">Purine metabolism; IMP biosynthesis via de novo pathway; 5-amino-1-(5-phospho-D-ribosyl)imidazole-4-carboxylate from 5-amino-1-(5-phospho-D-ribosyl)imidazole (N5-CAIR route): step 2/2.</text>
</comment>
<evidence type="ECO:0000256" key="4">
    <source>
        <dbReference type="PIRNR" id="PIRNR001338"/>
    </source>
</evidence>
<dbReference type="eggNOG" id="COG0041">
    <property type="taxonomic scope" value="Bacteria"/>
</dbReference>
<dbReference type="InterPro" id="IPR000031">
    <property type="entry name" value="PurE_dom"/>
</dbReference>
<dbReference type="HOGENOM" id="CLU_094982_2_0_9"/>
<comment type="function">
    <text evidence="3 4">Catalyzes the conversion of N5-carboxyaminoimidazole ribonucleotide (N5-CAIR) to 4-carboxy-5-aminoimidazole ribonucleotide (CAIR).</text>
</comment>
<evidence type="ECO:0000259" key="6">
    <source>
        <dbReference type="SMART" id="SM01001"/>
    </source>
</evidence>
<accession>B8I494</accession>
<dbReference type="PIRSF" id="PIRSF001338">
    <property type="entry name" value="AIR_carboxylase"/>
    <property type="match status" value="1"/>
</dbReference>
<dbReference type="PANTHER" id="PTHR23046">
    <property type="entry name" value="PHOSPHORIBOSYLAMINOIMIDAZOLE CARBOXYLASE CATALYTIC SUBUNIT"/>
    <property type="match status" value="1"/>
</dbReference>
<evidence type="ECO:0000256" key="2">
    <source>
        <dbReference type="ARBA" id="ARBA00023235"/>
    </source>
</evidence>
<keyword evidence="1 3" id="KW-0658">Purine biosynthesis</keyword>
<proteinExistence type="inferred from homology"/>
<dbReference type="InterPro" id="IPR033747">
    <property type="entry name" value="PurE_ClassI"/>
</dbReference>
<feature type="domain" description="PurE" evidence="6">
    <location>
        <begin position="7"/>
        <end position="156"/>
    </location>
</feature>
<dbReference type="OrthoDB" id="9791908at2"/>
<organism evidence="7 8">
    <name type="scientific">Ruminiclostridium cellulolyticum (strain ATCC 35319 / DSM 5812 / JCM 6584 / H10)</name>
    <name type="common">Clostridium cellulolyticum</name>
    <dbReference type="NCBI Taxonomy" id="394503"/>
    <lineage>
        <taxon>Bacteria</taxon>
        <taxon>Bacillati</taxon>
        <taxon>Bacillota</taxon>
        <taxon>Clostridia</taxon>
        <taxon>Eubacteriales</taxon>
        <taxon>Oscillospiraceae</taxon>
        <taxon>Ruminiclostridium</taxon>
    </lineage>
</organism>
<evidence type="ECO:0000313" key="7">
    <source>
        <dbReference type="EMBL" id="ACL76527.1"/>
    </source>
</evidence>
<comment type="similarity">
    <text evidence="3">Belongs to the AIR carboxylase family. Class I subfamily.</text>
</comment>
<sequence length="172" mass="18313">MCISKDAKVAVIMGSDSDLSVMKSCIKVLKDFEIDCQVMVCSAHRTPDKAAQFAKNAEADGFDVIIAAAGKAAHLPGVLAAYTPLPVIGVPVKSSTLDGLDSLLSIVQMPAGIPVATVAVDGAENAALLAIQILSVAYHELRHKMIDYKKSLQEKVEKKNAELQKKLLEIVQ</sequence>
<name>B8I494_RUMCH</name>
<dbReference type="GO" id="GO:0034023">
    <property type="term" value="F:5-(carboxyamino)imidazole ribonucleotide mutase activity"/>
    <property type="evidence" value="ECO:0007669"/>
    <property type="project" value="UniProtKB-UniRule"/>
</dbReference>
<gene>
    <name evidence="3" type="primary">purE</name>
    <name evidence="7" type="ordered locus">Ccel_2185</name>
</gene>